<keyword evidence="3" id="KW-1185">Reference proteome</keyword>
<proteinExistence type="predicted"/>
<protein>
    <submittedName>
        <fullName evidence="2">Uncharacterized protein</fullName>
    </submittedName>
</protein>
<feature type="region of interest" description="Disordered" evidence="1">
    <location>
        <begin position="1"/>
        <end position="20"/>
    </location>
</feature>
<feature type="compositionally biased region" description="Polar residues" evidence="1">
    <location>
        <begin position="49"/>
        <end position="60"/>
    </location>
</feature>
<dbReference type="AlphaFoldDB" id="A0A8H5C0N9"/>
<organism evidence="2 3">
    <name type="scientific">Ephemerocybe angulata</name>
    <dbReference type="NCBI Taxonomy" id="980116"/>
    <lineage>
        <taxon>Eukaryota</taxon>
        <taxon>Fungi</taxon>
        <taxon>Dikarya</taxon>
        <taxon>Basidiomycota</taxon>
        <taxon>Agaricomycotina</taxon>
        <taxon>Agaricomycetes</taxon>
        <taxon>Agaricomycetidae</taxon>
        <taxon>Agaricales</taxon>
        <taxon>Agaricineae</taxon>
        <taxon>Psathyrellaceae</taxon>
        <taxon>Ephemerocybe</taxon>
    </lineage>
</organism>
<dbReference type="Proteomes" id="UP000541558">
    <property type="component" value="Unassembled WGS sequence"/>
</dbReference>
<feature type="compositionally biased region" description="Basic and acidic residues" evidence="1">
    <location>
        <begin position="62"/>
        <end position="74"/>
    </location>
</feature>
<evidence type="ECO:0000313" key="3">
    <source>
        <dbReference type="Proteomes" id="UP000541558"/>
    </source>
</evidence>
<reference evidence="2 3" key="1">
    <citation type="journal article" date="2020" name="ISME J.">
        <title>Uncovering the hidden diversity of litter-decomposition mechanisms in mushroom-forming fungi.</title>
        <authorList>
            <person name="Floudas D."/>
            <person name="Bentzer J."/>
            <person name="Ahren D."/>
            <person name="Johansson T."/>
            <person name="Persson P."/>
            <person name="Tunlid A."/>
        </authorList>
    </citation>
    <scope>NUCLEOTIDE SEQUENCE [LARGE SCALE GENOMIC DNA]</scope>
    <source>
        <strain evidence="2 3">CBS 175.51</strain>
    </source>
</reference>
<accession>A0A8H5C0N9</accession>
<sequence length="95" mass="10465">MTTRRIQPPPDSPPSLLVDPGRVLPPIHMQAARGEACCRGAYGETSASGRLTVRKNAQGTKRSRDEDDAAARKPEMKLVVPQMLKRQVVNDWETA</sequence>
<gene>
    <name evidence="2" type="ORF">D9611_009004</name>
</gene>
<evidence type="ECO:0000313" key="2">
    <source>
        <dbReference type="EMBL" id="KAF5331988.1"/>
    </source>
</evidence>
<evidence type="ECO:0000256" key="1">
    <source>
        <dbReference type="SAM" id="MobiDB-lite"/>
    </source>
</evidence>
<dbReference type="OrthoDB" id="124855at2759"/>
<feature type="region of interest" description="Disordered" evidence="1">
    <location>
        <begin position="49"/>
        <end position="74"/>
    </location>
</feature>
<dbReference type="EMBL" id="JAACJK010000112">
    <property type="protein sequence ID" value="KAF5331988.1"/>
    <property type="molecule type" value="Genomic_DNA"/>
</dbReference>
<name>A0A8H5C0N9_9AGAR</name>
<comment type="caution">
    <text evidence="2">The sequence shown here is derived from an EMBL/GenBank/DDBJ whole genome shotgun (WGS) entry which is preliminary data.</text>
</comment>